<keyword evidence="2" id="KW-1185">Reference proteome</keyword>
<gene>
    <name evidence="1" type="ORF">DSM106044_03145</name>
</gene>
<evidence type="ECO:0000313" key="1">
    <source>
        <dbReference type="EMBL" id="TLD00055.1"/>
    </source>
</evidence>
<dbReference type="RefSeq" id="WP_138002871.1">
    <property type="nucleotide sequence ID" value="NZ_QGQD01000060.1"/>
</dbReference>
<evidence type="ECO:0000313" key="2">
    <source>
        <dbReference type="Proteomes" id="UP000306509"/>
    </source>
</evidence>
<dbReference type="STRING" id="180332.GCA_000797495_03285"/>
<comment type="caution">
    <text evidence="1">The sequence shown here is derived from an EMBL/GenBank/DDBJ whole genome shotgun (WGS) entry which is preliminary data.</text>
</comment>
<dbReference type="SUPFAM" id="SSF51726">
    <property type="entry name" value="UROD/MetE-like"/>
    <property type="match status" value="1"/>
</dbReference>
<sequence>MSIHFSKERWSETEKNYSAWWKGELGRPLFKVTVKHAFEPEREKPPVPLLSQKTCHDFQYSAEELIDALDYELSQSEFLGDAFPFVNMAAFGPGSLAGFCGARMDNSTGSVWYFPEERKEIQDIHIQYDRENKWVRRIKDIYRAGQKKWGGMVLMSMPDLGGPQDVAAIFADSTELMCQLMDEPEEVHRLQTEVYQAFQEAYEDLNSVLKPLNPGYSDWGGLYSQDPSYILQDDFAYMISPQMFAEFGLPDIRKFSKYFTNTIYHLDGIGNLNHLDYLLKEDINAVQWVYGAGQPGARHWMEIYEKIYNAGKGIEVIGDLDDFLALYGKYPERLYYHVLVDDEEGNAMKTMDEKDCLNDYCVVSRDRKEEVVRLLDEVLRIEA</sequence>
<accession>A0A4U8Q5D5</accession>
<reference evidence="1 2" key="1">
    <citation type="journal article" date="2019" name="Anaerobe">
        <title>Detection of Robinsoniella peoriensis in multiple bone samples of a trauma patient.</title>
        <authorList>
            <person name="Schrottner P."/>
            <person name="Hartwich K."/>
            <person name="Bunk B."/>
            <person name="Schober I."/>
            <person name="Helbig S."/>
            <person name="Rudolph W.W."/>
            <person name="Gunzer F."/>
        </authorList>
    </citation>
    <scope>NUCLEOTIDE SEQUENCE [LARGE SCALE GENOMIC DNA]</scope>
    <source>
        <strain evidence="1 2">DSM 106044</strain>
    </source>
</reference>
<protein>
    <recommendedName>
        <fullName evidence="3">Uroporphyrinogen decarboxylase (URO-D) domain-containing protein</fullName>
    </recommendedName>
</protein>
<proteinExistence type="predicted"/>
<name>A0A4U8Q5D5_9FIRM</name>
<dbReference type="Proteomes" id="UP000306509">
    <property type="component" value="Unassembled WGS sequence"/>
</dbReference>
<evidence type="ECO:0008006" key="3">
    <source>
        <dbReference type="Google" id="ProtNLM"/>
    </source>
</evidence>
<dbReference type="EMBL" id="QGQD01000060">
    <property type="protein sequence ID" value="TLD00055.1"/>
    <property type="molecule type" value="Genomic_DNA"/>
</dbReference>
<dbReference type="AlphaFoldDB" id="A0A4U8Q5D5"/>
<organism evidence="1 2">
    <name type="scientific">Robinsoniella peoriensis</name>
    <dbReference type="NCBI Taxonomy" id="180332"/>
    <lineage>
        <taxon>Bacteria</taxon>
        <taxon>Bacillati</taxon>
        <taxon>Bacillota</taxon>
        <taxon>Clostridia</taxon>
        <taxon>Lachnospirales</taxon>
        <taxon>Lachnospiraceae</taxon>
        <taxon>Robinsoniella</taxon>
    </lineage>
</organism>
<dbReference type="InterPro" id="IPR038071">
    <property type="entry name" value="UROD/MetE-like_sf"/>
</dbReference>
<dbReference type="Gene3D" id="3.20.20.210">
    <property type="match status" value="1"/>
</dbReference>